<keyword evidence="2" id="KW-1185">Reference proteome</keyword>
<gene>
    <name evidence="1" type="ORF">DDV96_03090</name>
</gene>
<protein>
    <submittedName>
        <fullName evidence="1">Uncharacterized protein</fullName>
    </submittedName>
</protein>
<dbReference type="RefSeq" id="WP_116693287.1">
    <property type="nucleotide sequence ID" value="NZ_QEHR01000002.1"/>
</dbReference>
<dbReference type="Proteomes" id="UP000245962">
    <property type="component" value="Unassembled WGS sequence"/>
</dbReference>
<evidence type="ECO:0000313" key="2">
    <source>
        <dbReference type="Proteomes" id="UP000245962"/>
    </source>
</evidence>
<proteinExistence type="predicted"/>
<dbReference type="EMBL" id="QEHR01000002">
    <property type="protein sequence ID" value="PVW16269.1"/>
    <property type="molecule type" value="Genomic_DNA"/>
</dbReference>
<comment type="caution">
    <text evidence="1">The sequence shown here is derived from an EMBL/GenBank/DDBJ whole genome shotgun (WGS) entry which is preliminary data.</text>
</comment>
<dbReference type="AlphaFoldDB" id="A0A2U0I594"/>
<organism evidence="1 2">
    <name type="scientific">Marixanthomonas spongiae</name>
    <dbReference type="NCBI Taxonomy" id="2174845"/>
    <lineage>
        <taxon>Bacteria</taxon>
        <taxon>Pseudomonadati</taxon>
        <taxon>Bacteroidota</taxon>
        <taxon>Flavobacteriia</taxon>
        <taxon>Flavobacteriales</taxon>
        <taxon>Flavobacteriaceae</taxon>
        <taxon>Marixanthomonas</taxon>
    </lineage>
</organism>
<evidence type="ECO:0000313" key="1">
    <source>
        <dbReference type="EMBL" id="PVW16269.1"/>
    </source>
</evidence>
<sequence>MPLEEKKYDIEANNDWAKNVKGEHLFIDDAQSGRKGYFCIGCDKQMEAVIRKKNPKLTALRDWLLPMLMNEQVTVEDAYPKIENELWMVTKEDGKFIKN</sequence>
<reference evidence="1 2" key="1">
    <citation type="submission" date="2018-04" db="EMBL/GenBank/DDBJ databases">
        <title>Marixanthomonas spongiae HN-E44 sp. nov., isolated from a marine sponge.</title>
        <authorList>
            <person name="Luo L."/>
            <person name="Zhuang L."/>
        </authorList>
    </citation>
    <scope>NUCLEOTIDE SEQUENCE [LARGE SCALE GENOMIC DNA]</scope>
    <source>
        <strain evidence="1 2">HN-E44</strain>
    </source>
</reference>
<accession>A0A2U0I594</accession>
<name>A0A2U0I594_9FLAO</name>
<dbReference type="OrthoDB" id="9816225at2"/>